<keyword evidence="3" id="KW-0227">DNA damage</keyword>
<dbReference type="GO" id="GO:0016787">
    <property type="term" value="F:hydrolase activity"/>
    <property type="evidence" value="ECO:0007669"/>
    <property type="project" value="UniProtKB-ARBA"/>
</dbReference>
<sequence>MPGAGALALPDADLHYTAQFLRCESADLLFRALLEAVRWTQPRIRIAGKTINSPRLAAWYGDPGTVYSYSGLVNKPLPWLVELSDLRCRVEKETDCRFNSVLLNLYRDGQDSMGWHSDNEKELGNCPVIASVSLGAVRRFVLRHKKRKALPVQALGLAHGSLLLMRGTTQQYWRHAVPRTRREVGQRINLTFRNVSVDR</sequence>
<dbReference type="FunFam" id="2.60.120.590:FF:000004">
    <property type="entry name" value="DNA oxidative demethylase ALKBH2"/>
    <property type="match status" value="1"/>
</dbReference>
<name>A0A382PQU5_9ZZZZ</name>
<keyword evidence="2" id="KW-0479">Metal-binding</keyword>
<evidence type="ECO:0000256" key="2">
    <source>
        <dbReference type="ARBA" id="ARBA00022723"/>
    </source>
</evidence>
<evidence type="ECO:0000313" key="10">
    <source>
        <dbReference type="EMBL" id="SVC75739.1"/>
    </source>
</evidence>
<dbReference type="GO" id="GO:0046872">
    <property type="term" value="F:metal ion binding"/>
    <property type="evidence" value="ECO:0007669"/>
    <property type="project" value="UniProtKB-KW"/>
</dbReference>
<dbReference type="GO" id="GO:0032451">
    <property type="term" value="F:demethylase activity"/>
    <property type="evidence" value="ECO:0007669"/>
    <property type="project" value="UniProtKB-ARBA"/>
</dbReference>
<accession>A0A382PQU5</accession>
<dbReference type="InterPro" id="IPR037151">
    <property type="entry name" value="AlkB-like_sf"/>
</dbReference>
<keyword evidence="8" id="KW-0234">DNA repair</keyword>
<keyword evidence="7" id="KW-0408">Iron</keyword>
<dbReference type="EMBL" id="UINC01109129">
    <property type="protein sequence ID" value="SVC75739.1"/>
    <property type="molecule type" value="Genomic_DNA"/>
</dbReference>
<reference evidence="10" key="1">
    <citation type="submission" date="2018-05" db="EMBL/GenBank/DDBJ databases">
        <authorList>
            <person name="Lanie J.A."/>
            <person name="Ng W.-L."/>
            <person name="Kazmierczak K.M."/>
            <person name="Andrzejewski T.M."/>
            <person name="Davidsen T.M."/>
            <person name="Wayne K.J."/>
            <person name="Tettelin H."/>
            <person name="Glass J.I."/>
            <person name="Rusch D."/>
            <person name="Podicherti R."/>
            <person name="Tsui H.-C.T."/>
            <person name="Winkler M.E."/>
        </authorList>
    </citation>
    <scope>NUCLEOTIDE SEQUENCE</scope>
</reference>
<dbReference type="InterPro" id="IPR032854">
    <property type="entry name" value="ALKBH3"/>
</dbReference>
<dbReference type="GO" id="GO:0016705">
    <property type="term" value="F:oxidoreductase activity, acting on paired donors, with incorporation or reduction of molecular oxygen"/>
    <property type="evidence" value="ECO:0007669"/>
    <property type="project" value="UniProtKB-ARBA"/>
</dbReference>
<keyword evidence="5" id="KW-0223">Dioxygenase</keyword>
<dbReference type="InterPro" id="IPR005123">
    <property type="entry name" value="Oxoglu/Fe-dep_dioxygenase_dom"/>
</dbReference>
<protein>
    <recommendedName>
        <fullName evidence="9">Fe2OG dioxygenase domain-containing protein</fullName>
    </recommendedName>
</protein>
<evidence type="ECO:0000256" key="4">
    <source>
        <dbReference type="ARBA" id="ARBA00022842"/>
    </source>
</evidence>
<evidence type="ECO:0000256" key="6">
    <source>
        <dbReference type="ARBA" id="ARBA00023002"/>
    </source>
</evidence>
<dbReference type="PROSITE" id="PS51471">
    <property type="entry name" value="FE2OG_OXY"/>
    <property type="match status" value="1"/>
</dbReference>
<evidence type="ECO:0000256" key="3">
    <source>
        <dbReference type="ARBA" id="ARBA00022763"/>
    </source>
</evidence>
<evidence type="ECO:0000256" key="5">
    <source>
        <dbReference type="ARBA" id="ARBA00022964"/>
    </source>
</evidence>
<feature type="domain" description="Fe2OG dioxygenase" evidence="9">
    <location>
        <begin position="97"/>
        <end position="196"/>
    </location>
</feature>
<organism evidence="10">
    <name type="scientific">marine metagenome</name>
    <dbReference type="NCBI Taxonomy" id="408172"/>
    <lineage>
        <taxon>unclassified sequences</taxon>
        <taxon>metagenomes</taxon>
        <taxon>ecological metagenomes</taxon>
    </lineage>
</organism>
<dbReference type="InterPro" id="IPR027450">
    <property type="entry name" value="AlkB-like"/>
</dbReference>
<dbReference type="GO" id="GO:0140097">
    <property type="term" value="F:catalytic activity, acting on DNA"/>
    <property type="evidence" value="ECO:0007669"/>
    <property type="project" value="UniProtKB-ARBA"/>
</dbReference>
<keyword evidence="6" id="KW-0560">Oxidoreductase</keyword>
<evidence type="ECO:0000259" key="9">
    <source>
        <dbReference type="PROSITE" id="PS51471"/>
    </source>
</evidence>
<evidence type="ECO:0000256" key="1">
    <source>
        <dbReference type="ARBA" id="ARBA00001954"/>
    </source>
</evidence>
<dbReference type="Pfam" id="PF13532">
    <property type="entry name" value="2OG-FeII_Oxy_2"/>
    <property type="match status" value="1"/>
</dbReference>
<gene>
    <name evidence="10" type="ORF">METZ01_LOCUS328593</name>
</gene>
<evidence type="ECO:0000256" key="7">
    <source>
        <dbReference type="ARBA" id="ARBA00023004"/>
    </source>
</evidence>
<dbReference type="SUPFAM" id="SSF51197">
    <property type="entry name" value="Clavaminate synthase-like"/>
    <property type="match status" value="1"/>
</dbReference>
<evidence type="ECO:0000256" key="8">
    <source>
        <dbReference type="ARBA" id="ARBA00023204"/>
    </source>
</evidence>
<dbReference type="PANTHER" id="PTHR31212:SF4">
    <property type="entry name" value="ALPHA-KETOGLUTARATE-DEPENDENT DIOXYGENASE ALKB HOMOLOG 3"/>
    <property type="match status" value="1"/>
</dbReference>
<dbReference type="PANTHER" id="PTHR31212">
    <property type="entry name" value="ALPHA-KETOGLUTARATE-DEPENDENT DIOXYGENASE ALKB HOMOLOG 3"/>
    <property type="match status" value="1"/>
</dbReference>
<comment type="cofactor">
    <cofactor evidence="1">
        <name>Fe(2+)</name>
        <dbReference type="ChEBI" id="CHEBI:29033"/>
    </cofactor>
</comment>
<keyword evidence="4" id="KW-0460">Magnesium</keyword>
<dbReference type="GO" id="GO:0051213">
    <property type="term" value="F:dioxygenase activity"/>
    <property type="evidence" value="ECO:0007669"/>
    <property type="project" value="UniProtKB-KW"/>
</dbReference>
<dbReference type="Gene3D" id="2.60.120.590">
    <property type="entry name" value="Alpha-ketoglutarate-dependent dioxygenase AlkB-like"/>
    <property type="match status" value="1"/>
</dbReference>
<dbReference type="GO" id="GO:0006307">
    <property type="term" value="P:DNA alkylation repair"/>
    <property type="evidence" value="ECO:0007669"/>
    <property type="project" value="InterPro"/>
</dbReference>
<proteinExistence type="predicted"/>
<dbReference type="AlphaFoldDB" id="A0A382PQU5"/>